<feature type="modified residue" description="4-aspartylphosphate" evidence="6">
    <location>
        <position position="77"/>
    </location>
</feature>
<dbReference type="AlphaFoldDB" id="G2DD05"/>
<dbReference type="PANTHER" id="PTHR48111:SF4">
    <property type="entry name" value="DNA-BINDING DUAL TRANSCRIPTIONAL REGULATOR OMPR"/>
    <property type="match status" value="1"/>
</dbReference>
<dbReference type="GO" id="GO:0000976">
    <property type="term" value="F:transcription cis-regulatory region binding"/>
    <property type="evidence" value="ECO:0007669"/>
    <property type="project" value="TreeGrafter"/>
</dbReference>
<dbReference type="GO" id="GO:0000156">
    <property type="term" value="F:phosphorelay response regulator activity"/>
    <property type="evidence" value="ECO:0007669"/>
    <property type="project" value="TreeGrafter"/>
</dbReference>
<evidence type="ECO:0000256" key="6">
    <source>
        <dbReference type="PROSITE-ProRule" id="PRU00169"/>
    </source>
</evidence>
<gene>
    <name evidence="8" type="ORF">Rifp1Sym_bh00080</name>
</gene>
<evidence type="ECO:0000256" key="2">
    <source>
        <dbReference type="ARBA" id="ARBA00023012"/>
    </source>
</evidence>
<keyword evidence="1 6" id="KW-0597">Phosphoprotein</keyword>
<dbReference type="Gene3D" id="3.40.50.2300">
    <property type="match status" value="1"/>
</dbReference>
<organism evidence="8 9">
    <name type="scientific">endosymbiont of Riftia pachyptila</name>
    <name type="common">vent Ph05</name>
    <dbReference type="NCBI Taxonomy" id="1048808"/>
    <lineage>
        <taxon>Bacteria</taxon>
        <taxon>Pseudomonadati</taxon>
        <taxon>Pseudomonadota</taxon>
        <taxon>Gammaproteobacteria</taxon>
        <taxon>sulfur-oxidizing symbionts</taxon>
    </lineage>
</organism>
<reference evidence="8" key="1">
    <citation type="journal article" date="2011" name="ISME J.">
        <title>The endosymbionts of the deep-sea tubeworms Riftia pachyptila and Tevnia jerichonana share an identical physiology as revealed by proteogenomic analyses.</title>
        <authorList>
            <person name="Gardebrecht A."/>
            <person name="Markert S."/>
            <person name="Felbeck H."/>
            <person name="Thuermer A."/>
            <person name="Albrecht D."/>
            <person name="Wollherr A."/>
            <person name="Kabisch J."/>
            <person name="Lehmann R."/>
            <person name="Daniel R."/>
            <person name="Liesegang H."/>
            <person name="Hecker M."/>
            <person name="Sievert S.M."/>
            <person name="Schweder T."/>
        </authorList>
    </citation>
    <scope>NUCLEOTIDE SEQUENCE [LARGE SCALE GENOMIC DNA]</scope>
</reference>
<evidence type="ECO:0000313" key="8">
    <source>
        <dbReference type="EMBL" id="EGV51494.1"/>
    </source>
</evidence>
<dbReference type="InterPro" id="IPR039420">
    <property type="entry name" value="WalR-like"/>
</dbReference>
<dbReference type="PANTHER" id="PTHR48111">
    <property type="entry name" value="REGULATOR OF RPOS"/>
    <property type="match status" value="1"/>
</dbReference>
<keyword evidence="3" id="KW-0805">Transcription regulation</keyword>
<dbReference type="PROSITE" id="PS50110">
    <property type="entry name" value="RESPONSE_REGULATORY"/>
    <property type="match status" value="1"/>
</dbReference>
<evidence type="ECO:0000256" key="1">
    <source>
        <dbReference type="ARBA" id="ARBA00022553"/>
    </source>
</evidence>
<dbReference type="GO" id="GO:0005829">
    <property type="term" value="C:cytosol"/>
    <property type="evidence" value="ECO:0007669"/>
    <property type="project" value="TreeGrafter"/>
</dbReference>
<dbReference type="InterPro" id="IPR011006">
    <property type="entry name" value="CheY-like_superfamily"/>
</dbReference>
<keyword evidence="9" id="KW-1185">Reference proteome</keyword>
<dbReference type="SUPFAM" id="SSF52172">
    <property type="entry name" value="CheY-like"/>
    <property type="match status" value="1"/>
</dbReference>
<evidence type="ECO:0000259" key="7">
    <source>
        <dbReference type="PROSITE" id="PS50110"/>
    </source>
</evidence>
<dbReference type="GO" id="GO:0032993">
    <property type="term" value="C:protein-DNA complex"/>
    <property type="evidence" value="ECO:0007669"/>
    <property type="project" value="TreeGrafter"/>
</dbReference>
<protein>
    <submittedName>
        <fullName evidence="8">Two component transcriptional regulator, winged helix family</fullName>
    </submittedName>
</protein>
<dbReference type="EMBL" id="AFOC01000035">
    <property type="protein sequence ID" value="EGV51494.1"/>
    <property type="molecule type" value="Genomic_DNA"/>
</dbReference>
<comment type="caution">
    <text evidence="8">The sequence shown here is derived from an EMBL/GenBank/DDBJ whole genome shotgun (WGS) entry which is preliminary data.</text>
</comment>
<proteinExistence type="predicted"/>
<keyword evidence="5" id="KW-0804">Transcription</keyword>
<dbReference type="Proteomes" id="UP000004491">
    <property type="component" value="Unassembled WGS sequence"/>
</dbReference>
<evidence type="ECO:0000256" key="4">
    <source>
        <dbReference type="ARBA" id="ARBA00023125"/>
    </source>
</evidence>
<keyword evidence="2" id="KW-0902">Two-component regulatory system</keyword>
<dbReference type="Pfam" id="PF00072">
    <property type="entry name" value="Response_reg"/>
    <property type="match status" value="1"/>
</dbReference>
<dbReference type="SMART" id="SM00448">
    <property type="entry name" value="REC"/>
    <property type="match status" value="1"/>
</dbReference>
<evidence type="ECO:0000256" key="5">
    <source>
        <dbReference type="ARBA" id="ARBA00023163"/>
    </source>
</evidence>
<evidence type="ECO:0000256" key="3">
    <source>
        <dbReference type="ARBA" id="ARBA00023015"/>
    </source>
</evidence>
<dbReference type="InterPro" id="IPR001789">
    <property type="entry name" value="Sig_transdc_resp-reg_receiver"/>
</dbReference>
<accession>G2DD05</accession>
<sequence length="229" mass="24898">MCFASISAGEPRTGSFRRLAAEVPKNTSILIVDDDPGLRELLERYLGEQSFSTGVVTDDDAMECYLAAQPAGLNTLDRILPADDGLTLAKRLRASTDIPAIMLSDQGEDVDRIIDLEVGTDDYLAKPFNPRELLARLRALLRRLPAGWQAGRGREGLKIPAVTGQQKVVDARIDGRRTLLPIPARSQLHLQQQITLDPIVGLQASTRAEAGGAVITIPIGQRQAWIDSP</sequence>
<feature type="domain" description="Response regulatory" evidence="7">
    <location>
        <begin position="28"/>
        <end position="141"/>
    </location>
</feature>
<name>G2DD05_9GAMM</name>
<keyword evidence="4" id="KW-0238">DNA-binding</keyword>
<dbReference type="Gene3D" id="6.10.250.690">
    <property type="match status" value="1"/>
</dbReference>
<dbReference type="GO" id="GO:0006355">
    <property type="term" value="P:regulation of DNA-templated transcription"/>
    <property type="evidence" value="ECO:0007669"/>
    <property type="project" value="TreeGrafter"/>
</dbReference>
<evidence type="ECO:0000313" key="9">
    <source>
        <dbReference type="Proteomes" id="UP000004491"/>
    </source>
</evidence>